<dbReference type="EnsemblMetazoa" id="RPRC008899-RA">
    <property type="protein sequence ID" value="RPRC008899-PA"/>
    <property type="gene ID" value="RPRC008899"/>
</dbReference>
<dbReference type="EMBL" id="ACPB03012838">
    <property type="status" value="NOT_ANNOTATED_CDS"/>
    <property type="molecule type" value="Genomic_DNA"/>
</dbReference>
<dbReference type="Proteomes" id="UP000015103">
    <property type="component" value="Unassembled WGS sequence"/>
</dbReference>
<feature type="compositionally biased region" description="Basic residues" evidence="1">
    <location>
        <begin position="49"/>
        <end position="67"/>
    </location>
</feature>
<name>T1HXX9_RHOPR</name>
<dbReference type="VEuPathDB" id="VectorBase:RPRC008899"/>
<dbReference type="GeneID" id="141452571"/>
<proteinExistence type="predicted"/>
<dbReference type="InParanoid" id="T1HXX9"/>
<dbReference type="EMBL" id="ACPB03012839">
    <property type="status" value="NOT_ANNOTATED_CDS"/>
    <property type="molecule type" value="Genomic_DNA"/>
</dbReference>
<accession>T1HXX9</accession>
<keyword evidence="3" id="KW-1185">Reference proteome</keyword>
<reference evidence="2" key="1">
    <citation type="submission" date="2015-05" db="UniProtKB">
        <authorList>
            <consortium name="EnsemblMetazoa"/>
        </authorList>
    </citation>
    <scope>IDENTIFICATION</scope>
</reference>
<sequence>MQEKLIVSKEPIANENMTQTLLADTNNAPAPQRLTRKRTTGRGDVNKQKPPRKNRTGTLPKKAKKRSRSTEECEKAISCAKKYLEDHPQSINLNCEKMLTLKNIRDNMNMDMQNFISQRVIALVAEDVVKDEFKTKLLKQYLCELDNIQENFTEQDINAVEGKQLYESLERVLDNIEIESDDD</sequence>
<feature type="compositionally biased region" description="Polar residues" evidence="1">
    <location>
        <begin position="20"/>
        <end position="29"/>
    </location>
</feature>
<protein>
    <submittedName>
        <fullName evidence="2">Uncharacterized protein</fullName>
    </submittedName>
</protein>
<dbReference type="HOGENOM" id="CLU_1476937_0_0_1"/>
<organism evidence="2 3">
    <name type="scientific">Rhodnius prolixus</name>
    <name type="common">Triatomid bug</name>
    <dbReference type="NCBI Taxonomy" id="13249"/>
    <lineage>
        <taxon>Eukaryota</taxon>
        <taxon>Metazoa</taxon>
        <taxon>Ecdysozoa</taxon>
        <taxon>Arthropoda</taxon>
        <taxon>Hexapoda</taxon>
        <taxon>Insecta</taxon>
        <taxon>Pterygota</taxon>
        <taxon>Neoptera</taxon>
        <taxon>Paraneoptera</taxon>
        <taxon>Hemiptera</taxon>
        <taxon>Heteroptera</taxon>
        <taxon>Panheteroptera</taxon>
        <taxon>Cimicomorpha</taxon>
        <taxon>Reduviidae</taxon>
        <taxon>Triatominae</taxon>
        <taxon>Rhodnius</taxon>
    </lineage>
</organism>
<evidence type="ECO:0000313" key="2">
    <source>
        <dbReference type="EnsemblMetazoa" id="RPRC008899-PA"/>
    </source>
</evidence>
<evidence type="ECO:0000256" key="1">
    <source>
        <dbReference type="SAM" id="MobiDB-lite"/>
    </source>
</evidence>
<feature type="region of interest" description="Disordered" evidence="1">
    <location>
        <begin position="20"/>
        <end position="70"/>
    </location>
</feature>
<dbReference type="AlphaFoldDB" id="T1HXX9"/>
<dbReference type="RefSeq" id="XP_073980959.1">
    <property type="nucleotide sequence ID" value="XM_074124858.1"/>
</dbReference>
<evidence type="ECO:0000313" key="3">
    <source>
        <dbReference type="Proteomes" id="UP000015103"/>
    </source>
</evidence>